<feature type="signal peptide" evidence="2">
    <location>
        <begin position="1"/>
        <end position="19"/>
    </location>
</feature>
<feature type="chain" id="PRO_5045164572" description="Lipoprotein" evidence="2">
    <location>
        <begin position="20"/>
        <end position="165"/>
    </location>
</feature>
<proteinExistence type="predicted"/>
<evidence type="ECO:0000313" key="3">
    <source>
        <dbReference type="EMBL" id="MBC9719569.1"/>
    </source>
</evidence>
<sequence length="165" mass="17491">MRVPMKLLVAVPLVSLALAACGSQGEDSSVASAGGDKQQSGKQLSSAEKLRKYKACLAERGVSAQAHKVGEEAPEQVSPEEMEEALEECKEWAPTAEDVAGSKPDEKTLEAVRKYAQCLRDNGVNVPDPDPETGALSSSKDMMKDPDKLKAAAEKCKHLAPGAQQ</sequence>
<name>A0ABR7SVM8_9ACTN</name>
<evidence type="ECO:0000256" key="2">
    <source>
        <dbReference type="SAM" id="SignalP"/>
    </source>
</evidence>
<gene>
    <name evidence="3" type="ORF">H9Y04_44495</name>
</gene>
<feature type="compositionally biased region" description="Basic and acidic residues" evidence="1">
    <location>
        <begin position="141"/>
        <end position="157"/>
    </location>
</feature>
<dbReference type="Proteomes" id="UP000642284">
    <property type="component" value="Unassembled WGS sequence"/>
</dbReference>
<dbReference type="RefSeq" id="WP_187819972.1">
    <property type="nucleotide sequence ID" value="NZ_JACTVJ010000049.1"/>
</dbReference>
<feature type="region of interest" description="Disordered" evidence="1">
    <location>
        <begin position="25"/>
        <end position="46"/>
    </location>
</feature>
<comment type="caution">
    <text evidence="3">The sequence shown here is derived from an EMBL/GenBank/DDBJ whole genome shotgun (WGS) entry which is preliminary data.</text>
</comment>
<dbReference type="PROSITE" id="PS51257">
    <property type="entry name" value="PROKAR_LIPOPROTEIN"/>
    <property type="match status" value="1"/>
</dbReference>
<evidence type="ECO:0000256" key="1">
    <source>
        <dbReference type="SAM" id="MobiDB-lite"/>
    </source>
</evidence>
<evidence type="ECO:0008006" key="5">
    <source>
        <dbReference type="Google" id="ProtNLM"/>
    </source>
</evidence>
<reference evidence="3 4" key="1">
    <citation type="submission" date="2020-08" db="EMBL/GenBank/DDBJ databases">
        <title>Genemic of Streptomyces polyaspartic.</title>
        <authorList>
            <person name="Liu W."/>
        </authorList>
    </citation>
    <scope>NUCLEOTIDE SEQUENCE [LARGE SCALE GENOMIC DNA]</scope>
    <source>
        <strain evidence="3 4">TRM66268-LWL</strain>
    </source>
</reference>
<dbReference type="EMBL" id="JACTVJ010000049">
    <property type="protein sequence ID" value="MBC9719569.1"/>
    <property type="molecule type" value="Genomic_DNA"/>
</dbReference>
<keyword evidence="4" id="KW-1185">Reference proteome</keyword>
<evidence type="ECO:0000313" key="4">
    <source>
        <dbReference type="Proteomes" id="UP000642284"/>
    </source>
</evidence>
<protein>
    <recommendedName>
        <fullName evidence="5">Lipoprotein</fullName>
    </recommendedName>
</protein>
<organism evidence="3 4">
    <name type="scientific">Streptomyces polyasparticus</name>
    <dbReference type="NCBI Taxonomy" id="2767826"/>
    <lineage>
        <taxon>Bacteria</taxon>
        <taxon>Bacillati</taxon>
        <taxon>Actinomycetota</taxon>
        <taxon>Actinomycetes</taxon>
        <taxon>Kitasatosporales</taxon>
        <taxon>Streptomycetaceae</taxon>
        <taxon>Streptomyces</taxon>
    </lineage>
</organism>
<feature type="region of interest" description="Disordered" evidence="1">
    <location>
        <begin position="120"/>
        <end position="165"/>
    </location>
</feature>
<keyword evidence="2" id="KW-0732">Signal</keyword>
<accession>A0ABR7SVM8</accession>